<dbReference type="InterPro" id="IPR050494">
    <property type="entry name" value="Ser_Thr_dual-spec_kinase"/>
</dbReference>
<evidence type="ECO:0000256" key="5">
    <source>
        <dbReference type="ARBA" id="ARBA00022840"/>
    </source>
</evidence>
<keyword evidence="1" id="KW-0723">Serine/threonine-protein kinase</keyword>
<dbReference type="PANTHER" id="PTHR24058:SF130">
    <property type="entry name" value="SERINE_THREONINE PROTEIN KINASES-RELATED"/>
    <property type="match status" value="1"/>
</dbReference>
<evidence type="ECO:0000256" key="6">
    <source>
        <dbReference type="PROSITE-ProRule" id="PRU10141"/>
    </source>
</evidence>
<evidence type="ECO:0000313" key="9">
    <source>
        <dbReference type="Proteomes" id="UP000887568"/>
    </source>
</evidence>
<keyword evidence="2" id="KW-0808">Transferase</keyword>
<feature type="binding site" evidence="6">
    <location>
        <position position="119"/>
    </location>
    <ligand>
        <name>ATP</name>
        <dbReference type="ChEBI" id="CHEBI:30616"/>
    </ligand>
</feature>
<evidence type="ECO:0000256" key="3">
    <source>
        <dbReference type="ARBA" id="ARBA00022741"/>
    </source>
</evidence>
<dbReference type="PROSITE" id="PS00107">
    <property type="entry name" value="PROTEIN_KINASE_ATP"/>
    <property type="match status" value="1"/>
</dbReference>
<keyword evidence="5 6" id="KW-0067">ATP-binding</keyword>
<dbReference type="AlphaFoldDB" id="A0A914BK91"/>
<dbReference type="Proteomes" id="UP000887568">
    <property type="component" value="Unplaced"/>
</dbReference>
<dbReference type="InterPro" id="IPR000719">
    <property type="entry name" value="Prot_kinase_dom"/>
</dbReference>
<evidence type="ECO:0000259" key="7">
    <source>
        <dbReference type="PROSITE" id="PS50011"/>
    </source>
</evidence>
<dbReference type="GO" id="GO:0004674">
    <property type="term" value="F:protein serine/threonine kinase activity"/>
    <property type="evidence" value="ECO:0007669"/>
    <property type="project" value="UniProtKB-KW"/>
</dbReference>
<organism evidence="8 9">
    <name type="scientific">Patiria miniata</name>
    <name type="common">Bat star</name>
    <name type="synonym">Asterina miniata</name>
    <dbReference type="NCBI Taxonomy" id="46514"/>
    <lineage>
        <taxon>Eukaryota</taxon>
        <taxon>Metazoa</taxon>
        <taxon>Echinodermata</taxon>
        <taxon>Eleutherozoa</taxon>
        <taxon>Asterozoa</taxon>
        <taxon>Asteroidea</taxon>
        <taxon>Valvatacea</taxon>
        <taxon>Valvatida</taxon>
        <taxon>Asterinidae</taxon>
        <taxon>Patiria</taxon>
    </lineage>
</organism>
<evidence type="ECO:0000256" key="4">
    <source>
        <dbReference type="ARBA" id="ARBA00022777"/>
    </source>
</evidence>
<evidence type="ECO:0000313" key="8">
    <source>
        <dbReference type="EnsemblMetazoa" id="XP_038076221.1"/>
    </source>
</evidence>
<keyword evidence="3 6" id="KW-0547">Nucleotide-binding</keyword>
<reference evidence="8" key="1">
    <citation type="submission" date="2022-11" db="UniProtKB">
        <authorList>
            <consortium name="EnsemblMetazoa"/>
        </authorList>
    </citation>
    <scope>IDENTIFICATION</scope>
</reference>
<evidence type="ECO:0000256" key="2">
    <source>
        <dbReference type="ARBA" id="ARBA00022679"/>
    </source>
</evidence>
<dbReference type="Gene3D" id="3.30.200.20">
    <property type="entry name" value="Phosphorylase Kinase, domain 1"/>
    <property type="match status" value="1"/>
</dbReference>
<protein>
    <recommendedName>
        <fullName evidence="7">Protein kinase domain-containing protein</fullName>
    </recommendedName>
</protein>
<dbReference type="GeneID" id="119744385"/>
<dbReference type="OMA" id="KADSHNF"/>
<proteinExistence type="predicted"/>
<accession>A0A914BK91</accession>
<dbReference type="PROSITE" id="PS50011">
    <property type="entry name" value="PROTEIN_KINASE_DOM"/>
    <property type="match status" value="1"/>
</dbReference>
<dbReference type="InterPro" id="IPR017441">
    <property type="entry name" value="Protein_kinase_ATP_BS"/>
</dbReference>
<dbReference type="PANTHER" id="PTHR24058">
    <property type="entry name" value="DUAL SPECIFICITY PROTEIN KINASE"/>
    <property type="match status" value="1"/>
</dbReference>
<keyword evidence="4" id="KW-0418">Kinase</keyword>
<dbReference type="RefSeq" id="XP_038076221.1">
    <property type="nucleotide sequence ID" value="XM_038220293.1"/>
</dbReference>
<evidence type="ECO:0000256" key="1">
    <source>
        <dbReference type="ARBA" id="ARBA00022527"/>
    </source>
</evidence>
<dbReference type="SUPFAM" id="SSF56112">
    <property type="entry name" value="Protein kinase-like (PK-like)"/>
    <property type="match status" value="1"/>
</dbReference>
<dbReference type="EnsemblMetazoa" id="XM_038220293.1">
    <property type="protein sequence ID" value="XP_038076221.1"/>
    <property type="gene ID" value="LOC119744385"/>
</dbReference>
<sequence>MAVAGSALKRQQFTKSAFGIPLKSSTFSRIQPPVLHQVCYVTGGLAKLYQTIHDLNKDCAHDEESQYFTDEDGTFNPTKKVPLLAKRYSFIRILGKGCSATLIQAVDTFRPDCHHVAIKVLNQEYYTLGYQESNNIERLNHADPQDFSGTVRLLNTFSFDGHFCLVFELLHPKPLHHYFKRIPTGSKVRS</sequence>
<feature type="domain" description="Protein kinase" evidence="7">
    <location>
        <begin position="88"/>
        <end position="190"/>
    </location>
</feature>
<keyword evidence="9" id="KW-1185">Reference proteome</keyword>
<name>A0A914BK91_PATMI</name>
<dbReference type="InterPro" id="IPR011009">
    <property type="entry name" value="Kinase-like_dom_sf"/>
</dbReference>
<dbReference type="GO" id="GO:0005524">
    <property type="term" value="F:ATP binding"/>
    <property type="evidence" value="ECO:0007669"/>
    <property type="project" value="UniProtKB-UniRule"/>
</dbReference>
<dbReference type="OrthoDB" id="9332038at2759"/>